<dbReference type="OrthoDB" id="6158547at2759"/>
<name>A0A6P8R6V1_GEOSA</name>
<dbReference type="InParanoid" id="A0A6P8R6V1"/>
<accession>A0A6P8R6V1</accession>
<sequence length="657" mass="74390">MARQFWKEVFSKESEMENRNRVKFKCIHGDSKQYPVRPTLIRYNDKVYRTPLVIVPEALFEIILGHDWQGFPKATEGRQCLVNIHSQGPLSAEPELAVKDQNNASSKLKPSFVSFPPPISGSSFPSTSEMQGSTCKRKITLPLPLQNNSPPFRAIVKNPAVRKNSQCCSELLNQRKNINNVGSESTYMSDSIDPGLDMRWYQIPLSSPRQHKSGLFSKQFQSSLEEYRRQREMKKMKTTKICPCVCTSSAWPSGRIENSNRAMETNCRRESVDNMKSNIFPAPKKEVESSSEVLPRQLSTSKHKLSGSTISTSTLKRILFSSNISSCSRAFSPVEETPPILKRSPDCNSSVRTPFKKRKTTLSIDTASITMPKPLQPHCPTQELENWPLDTSRNFQLVKDAEDTGSYNNISAPQNNYCGDLSSRGNACRDAFPSDWSPPRIDFLYSKSMLTFPVKELNDSLYHFQAETGILEREEDTNEGSHGTLKLPGNLDLPKEEIMLLERKKQKDCSETKSFHSQLETADATYAVTDYRCSFHREHPEVCSECKHPSFISDTISDNQTALDNTLEYIPEPYTPYSGQMLTLELSDKSAHYRNQKPNNLSRQKANNILLKLKDLILAVKKSRDEPSPNHDVNLNQRLLLPSEVRSANLVCAKTSL</sequence>
<evidence type="ECO:0000313" key="1">
    <source>
        <dbReference type="Proteomes" id="UP000515159"/>
    </source>
</evidence>
<dbReference type="Proteomes" id="UP000515159">
    <property type="component" value="Chromosome 6"/>
</dbReference>
<evidence type="ECO:0000313" key="2">
    <source>
        <dbReference type="RefSeq" id="XP_033805909.1"/>
    </source>
</evidence>
<dbReference type="AlphaFoldDB" id="A0A6P8R6V1"/>
<organism evidence="1 2">
    <name type="scientific">Geotrypetes seraphini</name>
    <name type="common">Gaboon caecilian</name>
    <name type="synonym">Caecilia seraphini</name>
    <dbReference type="NCBI Taxonomy" id="260995"/>
    <lineage>
        <taxon>Eukaryota</taxon>
        <taxon>Metazoa</taxon>
        <taxon>Chordata</taxon>
        <taxon>Craniata</taxon>
        <taxon>Vertebrata</taxon>
        <taxon>Euteleostomi</taxon>
        <taxon>Amphibia</taxon>
        <taxon>Gymnophiona</taxon>
        <taxon>Geotrypetes</taxon>
    </lineage>
</organism>
<gene>
    <name evidence="2" type="primary">LOC117362928</name>
</gene>
<dbReference type="KEGG" id="gsh:117362928"/>
<protein>
    <submittedName>
        <fullName evidence="2">Uncharacterized protein LOC117362928</fullName>
    </submittedName>
</protein>
<keyword evidence="1" id="KW-1185">Reference proteome</keyword>
<dbReference type="RefSeq" id="XP_033805909.1">
    <property type="nucleotide sequence ID" value="XM_033950018.1"/>
</dbReference>
<dbReference type="GeneID" id="117362928"/>
<reference evidence="2" key="1">
    <citation type="submission" date="2025-08" db="UniProtKB">
        <authorList>
            <consortium name="RefSeq"/>
        </authorList>
    </citation>
    <scope>IDENTIFICATION</scope>
</reference>
<proteinExistence type="predicted"/>